<name>A0A9E7L7I5_9LILI</name>
<gene>
    <name evidence="1" type="ORF">MUK42_25371</name>
</gene>
<protein>
    <submittedName>
        <fullName evidence="1">Uncharacterized protein</fullName>
    </submittedName>
</protein>
<dbReference type="OrthoDB" id="1095098at2759"/>
<organism evidence="1 2">
    <name type="scientific">Musa troglodytarum</name>
    <name type="common">fe'i banana</name>
    <dbReference type="NCBI Taxonomy" id="320322"/>
    <lineage>
        <taxon>Eukaryota</taxon>
        <taxon>Viridiplantae</taxon>
        <taxon>Streptophyta</taxon>
        <taxon>Embryophyta</taxon>
        <taxon>Tracheophyta</taxon>
        <taxon>Spermatophyta</taxon>
        <taxon>Magnoliopsida</taxon>
        <taxon>Liliopsida</taxon>
        <taxon>Zingiberales</taxon>
        <taxon>Musaceae</taxon>
        <taxon>Musa</taxon>
    </lineage>
</organism>
<dbReference type="EMBL" id="CP097511">
    <property type="protein sequence ID" value="URE48803.1"/>
    <property type="molecule type" value="Genomic_DNA"/>
</dbReference>
<dbReference type="PANTHER" id="PTHR33972:SF2">
    <property type="entry name" value="OS04G0606700 PROTEIN"/>
    <property type="match status" value="1"/>
</dbReference>
<dbReference type="EMBL" id="CP097511">
    <property type="protein sequence ID" value="URE48802.1"/>
    <property type="molecule type" value="Genomic_DNA"/>
</dbReference>
<sequence length="179" mass="19703">MLSCCSYPIPPILSLMARILSRALVRSPYHSHRLLLAAESALLPVSARLLALRGRSDARIVEVDVGTEDDAGEVEDEVEIDVLGLRRLEDAIHAISVRRSAPDWLPFIPGSSYWVPPPRRAVGVLEVVRKLANPLTEEEAMSLTNIRGWPSSAYFVEGISPHSVKKNPKKASAESDDEE</sequence>
<evidence type="ECO:0000313" key="1">
    <source>
        <dbReference type="EMBL" id="URE48803.1"/>
    </source>
</evidence>
<dbReference type="PANTHER" id="PTHR33972">
    <property type="entry name" value="EXPRESSED PROTEIN"/>
    <property type="match status" value="1"/>
</dbReference>
<reference evidence="1" key="1">
    <citation type="submission" date="2022-05" db="EMBL/GenBank/DDBJ databases">
        <title>The Musa troglodytarum L. genome provides insights into the mechanism of non-climacteric behaviour and enrichment of carotenoids.</title>
        <authorList>
            <person name="Wang J."/>
        </authorList>
    </citation>
    <scope>NUCLEOTIDE SEQUENCE</scope>
    <source>
        <tissue evidence="1">Leaf</tissue>
    </source>
</reference>
<dbReference type="Proteomes" id="UP001055439">
    <property type="component" value="Chromosome 9"/>
</dbReference>
<accession>A0A9E7L7I5</accession>
<proteinExistence type="predicted"/>
<dbReference type="AlphaFoldDB" id="A0A9E7L7I5"/>
<keyword evidence="2" id="KW-1185">Reference proteome</keyword>
<evidence type="ECO:0000313" key="2">
    <source>
        <dbReference type="Proteomes" id="UP001055439"/>
    </source>
</evidence>